<gene>
    <name evidence="2" type="ORF">Dsi01nite_030250</name>
</gene>
<evidence type="ECO:0000313" key="2">
    <source>
        <dbReference type="EMBL" id="GIG44984.1"/>
    </source>
</evidence>
<proteinExistence type="predicted"/>
<reference evidence="2" key="1">
    <citation type="submission" date="2021-01" db="EMBL/GenBank/DDBJ databases">
        <title>Whole genome shotgun sequence of Dactylosporangium siamense NBRC 106093.</title>
        <authorList>
            <person name="Komaki H."/>
            <person name="Tamura T."/>
        </authorList>
    </citation>
    <scope>NUCLEOTIDE SEQUENCE</scope>
    <source>
        <strain evidence="2">NBRC 106093</strain>
    </source>
</reference>
<protein>
    <recommendedName>
        <fullName evidence="4">HEAT repeat domain-containing protein</fullName>
    </recommendedName>
</protein>
<feature type="region of interest" description="Disordered" evidence="1">
    <location>
        <begin position="1"/>
        <end position="20"/>
    </location>
</feature>
<evidence type="ECO:0000256" key="1">
    <source>
        <dbReference type="SAM" id="MobiDB-lite"/>
    </source>
</evidence>
<evidence type="ECO:0008006" key="4">
    <source>
        <dbReference type="Google" id="ProtNLM"/>
    </source>
</evidence>
<evidence type="ECO:0000313" key="3">
    <source>
        <dbReference type="Proteomes" id="UP000660611"/>
    </source>
</evidence>
<dbReference type="AlphaFoldDB" id="A0A919PJB6"/>
<feature type="region of interest" description="Disordered" evidence="1">
    <location>
        <begin position="208"/>
        <end position="233"/>
    </location>
</feature>
<dbReference type="SUPFAM" id="SSF48371">
    <property type="entry name" value="ARM repeat"/>
    <property type="match status" value="1"/>
</dbReference>
<organism evidence="2 3">
    <name type="scientific">Dactylosporangium siamense</name>
    <dbReference type="NCBI Taxonomy" id="685454"/>
    <lineage>
        <taxon>Bacteria</taxon>
        <taxon>Bacillati</taxon>
        <taxon>Actinomycetota</taxon>
        <taxon>Actinomycetes</taxon>
        <taxon>Micromonosporales</taxon>
        <taxon>Micromonosporaceae</taxon>
        <taxon>Dactylosporangium</taxon>
    </lineage>
</organism>
<dbReference type="EMBL" id="BONQ01000048">
    <property type="protein sequence ID" value="GIG44984.1"/>
    <property type="molecule type" value="Genomic_DNA"/>
</dbReference>
<sequence>MPDAGTVLSDTDWPTLEHATGPATELPAVLLRLLDDDPSARTAALRHLERIHHQNTIYPATAPAAVYLAAILPDPRTSAPMPGTVGRRRVVGPRPLRAVLLDQLGDMADDVGDEVAALAMKYGDDLRDVPAVVALRAARPTIFRVVASFVDDGDPVIRAAAVVAAGRLTDHPSLLGFRAELAHRLQALLDTAADSWHRDRARELLTCWNRPSPEPAPSNENGNGPDAPDAPPF</sequence>
<dbReference type="InterPro" id="IPR016024">
    <property type="entry name" value="ARM-type_fold"/>
</dbReference>
<accession>A0A919PJB6</accession>
<keyword evidence="3" id="KW-1185">Reference proteome</keyword>
<name>A0A919PJB6_9ACTN</name>
<comment type="caution">
    <text evidence="2">The sequence shown here is derived from an EMBL/GenBank/DDBJ whole genome shotgun (WGS) entry which is preliminary data.</text>
</comment>
<dbReference type="Proteomes" id="UP000660611">
    <property type="component" value="Unassembled WGS sequence"/>
</dbReference>